<dbReference type="VEuPathDB" id="FungiDB:CIMG_13509"/>
<reference evidence="3" key="1">
    <citation type="journal article" date="2009" name="Genome Res.">
        <title>Comparative genomic analyses of the human fungal pathogens Coccidioides and their relatives.</title>
        <authorList>
            <person name="Sharpton T.J."/>
            <person name="Stajich J.E."/>
            <person name="Rounsley S.D."/>
            <person name="Gardner M.J."/>
            <person name="Wortman J.R."/>
            <person name="Jordar V.S."/>
            <person name="Maiti R."/>
            <person name="Kodira C.D."/>
            <person name="Neafsey D.E."/>
            <person name="Zeng Q."/>
            <person name="Hung C.-Y."/>
            <person name="McMahan C."/>
            <person name="Muszewska A."/>
            <person name="Grynberg M."/>
            <person name="Mandel M.A."/>
            <person name="Kellner E.M."/>
            <person name="Barker B.M."/>
            <person name="Galgiani J.N."/>
            <person name="Orbach M.J."/>
            <person name="Kirkland T.N."/>
            <person name="Cole G.T."/>
            <person name="Henn M.R."/>
            <person name="Birren B.W."/>
            <person name="Taylor J.W."/>
        </authorList>
    </citation>
    <scope>NUCLEOTIDE SEQUENCE [LARGE SCALE GENOMIC DNA]</scope>
    <source>
        <strain evidence="3">RS</strain>
    </source>
</reference>
<protein>
    <submittedName>
        <fullName evidence="2">Uncharacterized protein</fullName>
    </submittedName>
</protein>
<reference evidence="3" key="2">
    <citation type="journal article" date="2010" name="Genome Res.">
        <title>Population genomic sequencing of Coccidioides fungi reveals recent hybridization and transposon control.</title>
        <authorList>
            <person name="Neafsey D.E."/>
            <person name="Barker B.M."/>
            <person name="Sharpton T.J."/>
            <person name="Stajich J.E."/>
            <person name="Park D.J."/>
            <person name="Whiston E."/>
            <person name="Hung C.-Y."/>
            <person name="McMahan C."/>
            <person name="White J."/>
            <person name="Sykes S."/>
            <person name="Heiman D."/>
            <person name="Young S."/>
            <person name="Zeng Q."/>
            <person name="Abouelleil A."/>
            <person name="Aftuck L."/>
            <person name="Bessette D."/>
            <person name="Brown A."/>
            <person name="FitzGerald M."/>
            <person name="Lui A."/>
            <person name="Macdonald J.P."/>
            <person name="Priest M."/>
            <person name="Orbach M.J."/>
            <person name="Galgiani J.N."/>
            <person name="Kirkland T.N."/>
            <person name="Cole G.T."/>
            <person name="Birren B.W."/>
            <person name="Henn M.R."/>
            <person name="Taylor J.W."/>
            <person name="Rounsley S.D."/>
        </authorList>
    </citation>
    <scope>GENOME REANNOTATION</scope>
    <source>
        <strain evidence="3">RS</strain>
    </source>
</reference>
<sequence>MAHGHDCLAAVGVLREGVEKKMRGFLDQLQSLSEDNNSPSAPEKVEEDDFEVVVFSDKNDEEDNEVENN</sequence>
<dbReference type="KEGG" id="cim:CIMG_13509"/>
<organism evidence="2 3">
    <name type="scientific">Coccidioides immitis (strain RS)</name>
    <name type="common">Valley fever fungus</name>
    <dbReference type="NCBI Taxonomy" id="246410"/>
    <lineage>
        <taxon>Eukaryota</taxon>
        <taxon>Fungi</taxon>
        <taxon>Dikarya</taxon>
        <taxon>Ascomycota</taxon>
        <taxon>Pezizomycotina</taxon>
        <taxon>Eurotiomycetes</taxon>
        <taxon>Eurotiomycetidae</taxon>
        <taxon>Onygenales</taxon>
        <taxon>Onygenaceae</taxon>
        <taxon>Coccidioides</taxon>
    </lineage>
</organism>
<evidence type="ECO:0000313" key="2">
    <source>
        <dbReference type="EMBL" id="KJF61218.1"/>
    </source>
</evidence>
<dbReference type="Proteomes" id="UP000001261">
    <property type="component" value="Unassembled WGS sequence"/>
</dbReference>
<feature type="region of interest" description="Disordered" evidence="1">
    <location>
        <begin position="29"/>
        <end position="50"/>
    </location>
</feature>
<dbReference type="EMBL" id="GG704915">
    <property type="protein sequence ID" value="KJF61218.1"/>
    <property type="molecule type" value="Genomic_DNA"/>
</dbReference>
<dbReference type="InParanoid" id="A0A0D8JY90"/>
<evidence type="ECO:0000256" key="1">
    <source>
        <dbReference type="SAM" id="MobiDB-lite"/>
    </source>
</evidence>
<proteinExistence type="predicted"/>
<dbReference type="GeneID" id="24165136"/>
<name>A0A0D8JY90_COCIM</name>
<gene>
    <name evidence="2" type="ORF">CIMG_13509</name>
</gene>
<dbReference type="AlphaFoldDB" id="A0A0D8JY90"/>
<evidence type="ECO:0000313" key="3">
    <source>
        <dbReference type="Proteomes" id="UP000001261"/>
    </source>
</evidence>
<dbReference type="RefSeq" id="XP_004444628.1">
    <property type="nucleotide sequence ID" value="XM_004444571.1"/>
</dbReference>
<feature type="compositionally biased region" description="Polar residues" evidence="1">
    <location>
        <begin position="29"/>
        <end position="40"/>
    </location>
</feature>
<accession>A0A0D8JY90</accession>
<keyword evidence="3" id="KW-1185">Reference proteome</keyword>